<comment type="subcellular location">
    <subcellularLocation>
        <location evidence="1">Cell membrane</location>
        <topology evidence="1">Multi-pass membrane protein</topology>
    </subcellularLocation>
</comment>
<keyword evidence="10" id="KW-1185">Reference proteome</keyword>
<protein>
    <recommendedName>
        <fullName evidence="11">Bestrophin homolog</fullName>
    </recommendedName>
</protein>
<evidence type="ECO:0000256" key="8">
    <source>
        <dbReference type="SAM" id="Coils"/>
    </source>
</evidence>
<dbReference type="Pfam" id="PF25539">
    <property type="entry name" value="Bestrophin_2"/>
    <property type="match status" value="1"/>
</dbReference>
<dbReference type="EMBL" id="CAXLJM020000035">
    <property type="protein sequence ID" value="CAL8104310.1"/>
    <property type="molecule type" value="Genomic_DNA"/>
</dbReference>
<evidence type="ECO:0000313" key="10">
    <source>
        <dbReference type="Proteomes" id="UP001642540"/>
    </source>
</evidence>
<dbReference type="InterPro" id="IPR044669">
    <property type="entry name" value="YneE/VCCN1/2-like"/>
</dbReference>
<evidence type="ECO:0000256" key="7">
    <source>
        <dbReference type="ARBA" id="ARBA00023136"/>
    </source>
</evidence>
<keyword evidence="3" id="KW-1003">Cell membrane</keyword>
<evidence type="ECO:0000256" key="5">
    <source>
        <dbReference type="ARBA" id="ARBA00022989"/>
    </source>
</evidence>
<keyword evidence="4" id="KW-0812">Transmembrane</keyword>
<keyword evidence="6" id="KW-0406">Ion transport</keyword>
<keyword evidence="7" id="KW-0472">Membrane</keyword>
<evidence type="ECO:0000256" key="3">
    <source>
        <dbReference type="ARBA" id="ARBA00022475"/>
    </source>
</evidence>
<proteinExistence type="predicted"/>
<gene>
    <name evidence="9" type="ORF">ODALV1_LOCUS11712</name>
</gene>
<keyword evidence="5" id="KW-1133">Transmembrane helix</keyword>
<dbReference type="Proteomes" id="UP001642540">
    <property type="component" value="Unassembled WGS sequence"/>
</dbReference>
<sequence>MPIHFRGGLADQISPDPYSSSWSSHRFTPSIPYKHSVLRRMETVEMETFDEVTYTNIPIELSYYIAAYINRVERDDLVKGSTVSVMNSALNSLVECLGGFERILRTPIPLAYSVHLDHAVWLYLLSLPYQLIGTLNWFTIPAVTLASFALLGILGIAWEIENPFGTDDNDLPLDDFCDVIHKEILTIIGHRMTDPKDWLLSDKNQPLLPESSKTAEDLIQMEENAIQELLRKGAKLRLSKEKLSQRNNGTNHVAIPIGTDAIKEEREELRPMINNA</sequence>
<keyword evidence="2" id="KW-0813">Transport</keyword>
<dbReference type="PANTHER" id="PTHR33281:SF19">
    <property type="entry name" value="VOLTAGE-DEPENDENT ANION CHANNEL-FORMING PROTEIN YNEE"/>
    <property type="match status" value="1"/>
</dbReference>
<feature type="coiled-coil region" evidence="8">
    <location>
        <begin position="212"/>
        <end position="246"/>
    </location>
</feature>
<reference evidence="9 10" key="1">
    <citation type="submission" date="2024-08" db="EMBL/GenBank/DDBJ databases">
        <authorList>
            <person name="Cucini C."/>
            <person name="Frati F."/>
        </authorList>
    </citation>
    <scope>NUCLEOTIDE SEQUENCE [LARGE SCALE GENOMIC DNA]</scope>
</reference>
<accession>A0ABP1QMT2</accession>
<evidence type="ECO:0000256" key="6">
    <source>
        <dbReference type="ARBA" id="ARBA00023065"/>
    </source>
</evidence>
<evidence type="ECO:0000256" key="4">
    <source>
        <dbReference type="ARBA" id="ARBA00022692"/>
    </source>
</evidence>
<evidence type="ECO:0008006" key="11">
    <source>
        <dbReference type="Google" id="ProtNLM"/>
    </source>
</evidence>
<evidence type="ECO:0000313" key="9">
    <source>
        <dbReference type="EMBL" id="CAL8104310.1"/>
    </source>
</evidence>
<evidence type="ECO:0000256" key="1">
    <source>
        <dbReference type="ARBA" id="ARBA00004651"/>
    </source>
</evidence>
<name>A0ABP1QMT2_9HEXA</name>
<dbReference type="PANTHER" id="PTHR33281">
    <property type="entry name" value="UPF0187 PROTEIN YNEE"/>
    <property type="match status" value="1"/>
</dbReference>
<evidence type="ECO:0000256" key="2">
    <source>
        <dbReference type="ARBA" id="ARBA00022448"/>
    </source>
</evidence>
<comment type="caution">
    <text evidence="9">The sequence shown here is derived from an EMBL/GenBank/DDBJ whole genome shotgun (WGS) entry which is preliminary data.</text>
</comment>
<organism evidence="9 10">
    <name type="scientific">Orchesella dallaii</name>
    <dbReference type="NCBI Taxonomy" id="48710"/>
    <lineage>
        <taxon>Eukaryota</taxon>
        <taxon>Metazoa</taxon>
        <taxon>Ecdysozoa</taxon>
        <taxon>Arthropoda</taxon>
        <taxon>Hexapoda</taxon>
        <taxon>Collembola</taxon>
        <taxon>Entomobryomorpha</taxon>
        <taxon>Entomobryoidea</taxon>
        <taxon>Orchesellidae</taxon>
        <taxon>Orchesellinae</taxon>
        <taxon>Orchesella</taxon>
    </lineage>
</organism>
<keyword evidence="8" id="KW-0175">Coiled coil</keyword>